<feature type="transmembrane region" description="Helical" evidence="8">
    <location>
        <begin position="255"/>
        <end position="273"/>
    </location>
</feature>
<protein>
    <submittedName>
        <fullName evidence="10">MFS transporter</fullName>
    </submittedName>
</protein>
<dbReference type="RefSeq" id="WP_133519903.1">
    <property type="nucleotide sequence ID" value="NZ_SNVW01000006.1"/>
</dbReference>
<feature type="domain" description="Major facilitator superfamily (MFS) profile" evidence="9">
    <location>
        <begin position="47"/>
        <end position="434"/>
    </location>
</feature>
<evidence type="ECO:0000313" key="10">
    <source>
        <dbReference type="EMBL" id="TDN43909.1"/>
    </source>
</evidence>
<feature type="transmembrane region" description="Helical" evidence="8">
    <location>
        <begin position="347"/>
        <end position="365"/>
    </location>
</feature>
<accession>A0A4R6DIE5</accession>
<dbReference type="Pfam" id="PF07690">
    <property type="entry name" value="MFS_1"/>
    <property type="match status" value="1"/>
</dbReference>
<feature type="region of interest" description="Disordered" evidence="7">
    <location>
        <begin position="1"/>
        <end position="21"/>
    </location>
</feature>
<dbReference type="EMBL" id="SNVW01000006">
    <property type="protein sequence ID" value="TDN43909.1"/>
    <property type="molecule type" value="Genomic_DNA"/>
</dbReference>
<keyword evidence="5 8" id="KW-1133">Transmembrane helix</keyword>
<dbReference type="PANTHER" id="PTHR23517">
    <property type="entry name" value="RESISTANCE PROTEIN MDTM, PUTATIVE-RELATED-RELATED"/>
    <property type="match status" value="1"/>
</dbReference>
<reference evidence="10 11" key="1">
    <citation type="submission" date="2019-03" db="EMBL/GenBank/DDBJ databases">
        <title>Genomic analyses of the natural microbiome of Caenorhabditis elegans.</title>
        <authorList>
            <person name="Samuel B."/>
        </authorList>
    </citation>
    <scope>NUCLEOTIDE SEQUENCE [LARGE SCALE GENOMIC DNA]</scope>
    <source>
        <strain evidence="10 11">JUb65</strain>
    </source>
</reference>
<keyword evidence="4 8" id="KW-0812">Transmembrane</keyword>
<dbReference type="OrthoDB" id="3177957at2"/>
<dbReference type="PANTHER" id="PTHR23517:SF13">
    <property type="entry name" value="MAJOR FACILITATOR SUPERFAMILY MFS_1"/>
    <property type="match status" value="1"/>
</dbReference>
<evidence type="ECO:0000256" key="2">
    <source>
        <dbReference type="ARBA" id="ARBA00022448"/>
    </source>
</evidence>
<evidence type="ECO:0000256" key="1">
    <source>
        <dbReference type="ARBA" id="ARBA00004651"/>
    </source>
</evidence>
<feature type="compositionally biased region" description="Low complexity" evidence="7">
    <location>
        <begin position="7"/>
        <end position="21"/>
    </location>
</feature>
<feature type="transmembrane region" description="Helical" evidence="8">
    <location>
        <begin position="386"/>
        <end position="406"/>
    </location>
</feature>
<dbReference type="AlphaFoldDB" id="A0A4R6DIE5"/>
<feature type="transmembrane region" description="Helical" evidence="8">
    <location>
        <begin position="138"/>
        <end position="161"/>
    </location>
</feature>
<evidence type="ECO:0000256" key="8">
    <source>
        <dbReference type="SAM" id="Phobius"/>
    </source>
</evidence>
<feature type="transmembrane region" description="Helical" evidence="8">
    <location>
        <begin position="114"/>
        <end position="132"/>
    </location>
</feature>
<dbReference type="GO" id="GO:0022857">
    <property type="term" value="F:transmembrane transporter activity"/>
    <property type="evidence" value="ECO:0007669"/>
    <property type="project" value="InterPro"/>
</dbReference>
<sequence length="434" mass="43921">MSTVTETPTGTVPASTAAPAVAAPASASDRVVAPRGRRTHTRRRHGFGFWAVAFAFLSVMAFATVPAPLYVIYQARDGFPTFTTTVVFAAYGVGVVGALFLAGHLSDVHGRRPLILVSIALELVAAVLFLVWNDVSGLIVARLVTGLGVGLLTATATAHLGELRVRATGASSSAAGASVVAGAVNLGGLSLGALVGGALAEFVGQPLMVPYVVFVVALTVAFVLVLAVPETVDRPSSPVAYRPQRLQAPEGESRAFWAAGTAAFAALAVQGLFTSVAPSFLGTTFHVTDRLAAGATTFGVFAASALSQIVFARLSQRAQIRLGLVLLVGGLVVLAVAAVLLQVAGFIGGGVVAGAGVGLLFKASISRAASLVGPERRGGVLAATFLIAYAGLTVPVVAVGAALLVLPTLPVLLAYVVFVVVLALVEGTRLAARA</sequence>
<dbReference type="Gene3D" id="1.20.1250.20">
    <property type="entry name" value="MFS general substrate transporter like domains"/>
    <property type="match status" value="1"/>
</dbReference>
<dbReference type="Proteomes" id="UP000295764">
    <property type="component" value="Unassembled WGS sequence"/>
</dbReference>
<feature type="transmembrane region" description="Helical" evidence="8">
    <location>
        <begin position="173"/>
        <end position="196"/>
    </location>
</feature>
<evidence type="ECO:0000256" key="4">
    <source>
        <dbReference type="ARBA" id="ARBA00022692"/>
    </source>
</evidence>
<evidence type="ECO:0000256" key="7">
    <source>
        <dbReference type="SAM" id="MobiDB-lite"/>
    </source>
</evidence>
<evidence type="ECO:0000313" key="11">
    <source>
        <dbReference type="Proteomes" id="UP000295764"/>
    </source>
</evidence>
<feature type="transmembrane region" description="Helical" evidence="8">
    <location>
        <begin position="208"/>
        <end position="228"/>
    </location>
</feature>
<keyword evidence="3" id="KW-1003">Cell membrane</keyword>
<keyword evidence="6 8" id="KW-0472">Membrane</keyword>
<dbReference type="SUPFAM" id="SSF103473">
    <property type="entry name" value="MFS general substrate transporter"/>
    <property type="match status" value="1"/>
</dbReference>
<feature type="transmembrane region" description="Helical" evidence="8">
    <location>
        <begin position="412"/>
        <end position="432"/>
    </location>
</feature>
<organism evidence="10 11">
    <name type="scientific">Curtobacterium flaccumfaciens</name>
    <dbReference type="NCBI Taxonomy" id="2035"/>
    <lineage>
        <taxon>Bacteria</taxon>
        <taxon>Bacillati</taxon>
        <taxon>Actinomycetota</taxon>
        <taxon>Actinomycetes</taxon>
        <taxon>Micrococcales</taxon>
        <taxon>Microbacteriaceae</taxon>
        <taxon>Curtobacterium</taxon>
    </lineage>
</organism>
<evidence type="ECO:0000256" key="6">
    <source>
        <dbReference type="ARBA" id="ARBA00023136"/>
    </source>
</evidence>
<evidence type="ECO:0000259" key="9">
    <source>
        <dbReference type="PROSITE" id="PS50850"/>
    </source>
</evidence>
<dbReference type="InterPro" id="IPR011701">
    <property type="entry name" value="MFS"/>
</dbReference>
<feature type="transmembrane region" description="Helical" evidence="8">
    <location>
        <begin position="324"/>
        <end position="341"/>
    </location>
</feature>
<name>A0A4R6DIE5_9MICO</name>
<dbReference type="STRING" id="2035.RU06_05955"/>
<comment type="subcellular location">
    <subcellularLocation>
        <location evidence="1">Cell membrane</location>
        <topology evidence="1">Multi-pass membrane protein</topology>
    </subcellularLocation>
</comment>
<proteinExistence type="predicted"/>
<feature type="transmembrane region" description="Helical" evidence="8">
    <location>
        <begin position="293"/>
        <end position="312"/>
    </location>
</feature>
<evidence type="ECO:0000256" key="3">
    <source>
        <dbReference type="ARBA" id="ARBA00022475"/>
    </source>
</evidence>
<dbReference type="GO" id="GO:0005886">
    <property type="term" value="C:plasma membrane"/>
    <property type="evidence" value="ECO:0007669"/>
    <property type="project" value="UniProtKB-SubCell"/>
</dbReference>
<dbReference type="PROSITE" id="PS50850">
    <property type="entry name" value="MFS"/>
    <property type="match status" value="1"/>
</dbReference>
<evidence type="ECO:0000256" key="5">
    <source>
        <dbReference type="ARBA" id="ARBA00022989"/>
    </source>
</evidence>
<comment type="caution">
    <text evidence="10">The sequence shown here is derived from an EMBL/GenBank/DDBJ whole genome shotgun (WGS) entry which is preliminary data.</text>
</comment>
<dbReference type="InterPro" id="IPR020846">
    <property type="entry name" value="MFS_dom"/>
</dbReference>
<gene>
    <name evidence="10" type="ORF">EDF64_10682</name>
</gene>
<dbReference type="InterPro" id="IPR036259">
    <property type="entry name" value="MFS_trans_sf"/>
</dbReference>
<keyword evidence="2" id="KW-0813">Transport</keyword>
<feature type="transmembrane region" description="Helical" evidence="8">
    <location>
        <begin position="47"/>
        <end position="73"/>
    </location>
</feature>
<dbReference type="InterPro" id="IPR050171">
    <property type="entry name" value="MFS_Transporters"/>
</dbReference>
<feature type="transmembrane region" description="Helical" evidence="8">
    <location>
        <begin position="79"/>
        <end position="102"/>
    </location>
</feature>